<evidence type="ECO:0000313" key="2">
    <source>
        <dbReference type="Proteomes" id="UP001254165"/>
    </source>
</evidence>
<name>A0ABU3NNG3_9CHLR</name>
<gene>
    <name evidence="1" type="ORF">QYE77_08955</name>
</gene>
<dbReference type="EMBL" id="JAUHMF010000002">
    <property type="protein sequence ID" value="MDT8898394.1"/>
    <property type="molecule type" value="Genomic_DNA"/>
</dbReference>
<proteinExistence type="predicted"/>
<dbReference type="Proteomes" id="UP001254165">
    <property type="component" value="Unassembled WGS sequence"/>
</dbReference>
<organism evidence="1 2">
    <name type="scientific">Thermanaerothrix solaris</name>
    <dbReference type="NCBI Taxonomy" id="3058434"/>
    <lineage>
        <taxon>Bacteria</taxon>
        <taxon>Bacillati</taxon>
        <taxon>Chloroflexota</taxon>
        <taxon>Anaerolineae</taxon>
        <taxon>Anaerolineales</taxon>
        <taxon>Anaerolineaceae</taxon>
        <taxon>Thermanaerothrix</taxon>
    </lineage>
</organism>
<reference evidence="1 2" key="1">
    <citation type="submission" date="2023-07" db="EMBL/GenBank/DDBJ databases">
        <title>Novel species of Thermanaerothrix with wide hydrolytic capabilities.</title>
        <authorList>
            <person name="Zayulina K.S."/>
            <person name="Podosokorskaya O.A."/>
            <person name="Elcheninov A.G."/>
        </authorList>
    </citation>
    <scope>NUCLEOTIDE SEQUENCE [LARGE SCALE GENOMIC DNA]</scope>
    <source>
        <strain evidence="1 2">4228-RoL</strain>
    </source>
</reference>
<evidence type="ECO:0000313" key="1">
    <source>
        <dbReference type="EMBL" id="MDT8898394.1"/>
    </source>
</evidence>
<accession>A0ABU3NNG3</accession>
<dbReference type="RefSeq" id="WP_315625053.1">
    <property type="nucleotide sequence ID" value="NZ_JAUHMF010000002.1"/>
</dbReference>
<sequence length="92" mass="9456">MWLPWSRLWGAGWVAAEGVKPGGARVRSGGWGVATGFRQGVCFPAPIRGLARSDDRRESADGAVQTPLPGCGLVAVGPGWGCARPGRAGSIV</sequence>
<keyword evidence="2" id="KW-1185">Reference proteome</keyword>
<comment type="caution">
    <text evidence="1">The sequence shown here is derived from an EMBL/GenBank/DDBJ whole genome shotgun (WGS) entry which is preliminary data.</text>
</comment>
<protein>
    <submittedName>
        <fullName evidence="1">Uncharacterized protein</fullName>
    </submittedName>
</protein>